<dbReference type="Gene3D" id="3.90.1310.10">
    <property type="entry name" value="Penicillin-binding protein 2a (Domain 2)"/>
    <property type="match status" value="1"/>
</dbReference>
<evidence type="ECO:0000256" key="9">
    <source>
        <dbReference type="ARBA" id="ARBA00022960"/>
    </source>
</evidence>
<evidence type="ECO:0000256" key="5">
    <source>
        <dbReference type="ARBA" id="ARBA00022645"/>
    </source>
</evidence>
<feature type="domain" description="Penicillin-binding protein transpeptidase" evidence="16">
    <location>
        <begin position="266"/>
        <end position="604"/>
    </location>
</feature>
<evidence type="ECO:0000256" key="12">
    <source>
        <dbReference type="ARBA" id="ARBA00023136"/>
    </source>
</evidence>
<keyword evidence="6 14" id="KW-0645">Protease</keyword>
<dbReference type="InterPro" id="IPR036138">
    <property type="entry name" value="PBP_dimer_sf"/>
</dbReference>
<dbReference type="HAMAP" id="MF_02081">
    <property type="entry name" value="MrdA_transpept"/>
    <property type="match status" value="1"/>
</dbReference>
<evidence type="ECO:0000313" key="19">
    <source>
        <dbReference type="Proteomes" id="UP001432180"/>
    </source>
</evidence>
<dbReference type="InterPro" id="IPR005311">
    <property type="entry name" value="PBP_dimer"/>
</dbReference>
<keyword evidence="9 14" id="KW-0133">Cell shape</keyword>
<keyword evidence="5 14" id="KW-0121">Carboxypeptidase</keyword>
<dbReference type="EMBL" id="CP121472">
    <property type="protein sequence ID" value="WPL19924.1"/>
    <property type="molecule type" value="Genomic_DNA"/>
</dbReference>
<feature type="transmembrane region" description="Helical" evidence="14">
    <location>
        <begin position="20"/>
        <end position="40"/>
    </location>
</feature>
<evidence type="ECO:0000256" key="10">
    <source>
        <dbReference type="ARBA" id="ARBA00022984"/>
    </source>
</evidence>
<comment type="function">
    <text evidence="14">Catalyzes cross-linking of the peptidoglycan cell wall.</text>
</comment>
<organism evidence="18 19">
    <name type="scientific">Thiorhodovibrio winogradskyi</name>
    <dbReference type="NCBI Taxonomy" id="77007"/>
    <lineage>
        <taxon>Bacteria</taxon>
        <taxon>Pseudomonadati</taxon>
        <taxon>Pseudomonadota</taxon>
        <taxon>Gammaproteobacteria</taxon>
        <taxon>Chromatiales</taxon>
        <taxon>Chromatiaceae</taxon>
        <taxon>Thiorhodovibrio</taxon>
    </lineage>
</organism>
<keyword evidence="4 14" id="KW-0997">Cell inner membrane</keyword>
<dbReference type="Gene3D" id="3.40.710.10">
    <property type="entry name" value="DD-peptidase/beta-lactamase superfamily"/>
    <property type="match status" value="1"/>
</dbReference>
<evidence type="ECO:0000256" key="3">
    <source>
        <dbReference type="ARBA" id="ARBA00022475"/>
    </source>
</evidence>
<dbReference type="NCBIfam" id="TIGR03423">
    <property type="entry name" value="pbp2_mrdA"/>
    <property type="match status" value="1"/>
</dbReference>
<dbReference type="InterPro" id="IPR050515">
    <property type="entry name" value="Beta-lactam/transpept"/>
</dbReference>
<dbReference type="SUPFAM" id="SSF56601">
    <property type="entry name" value="beta-lactamase/transpeptidase-like"/>
    <property type="match status" value="1"/>
</dbReference>
<comment type="subcellular location">
    <subcellularLocation>
        <location evidence="14">Cell inner membrane</location>
        <topology evidence="14">Single-pass membrane protein</topology>
    </subcellularLocation>
    <subcellularLocation>
        <location evidence="2">Cell membrane</location>
    </subcellularLocation>
    <subcellularLocation>
        <location evidence="1">Membrane</location>
        <topology evidence="1">Single-pass membrane protein</topology>
    </subcellularLocation>
</comment>
<dbReference type="PANTHER" id="PTHR30627">
    <property type="entry name" value="PEPTIDOGLYCAN D,D-TRANSPEPTIDASE"/>
    <property type="match status" value="1"/>
</dbReference>
<dbReference type="RefSeq" id="WP_328985681.1">
    <property type="nucleotide sequence ID" value="NZ_CP121472.1"/>
</dbReference>
<evidence type="ECO:0000256" key="6">
    <source>
        <dbReference type="ARBA" id="ARBA00022670"/>
    </source>
</evidence>
<protein>
    <recommendedName>
        <fullName evidence="14">Peptidoglycan D,D-transpeptidase MrdA</fullName>
        <ecNumber evidence="14">3.4.16.4</ecNumber>
    </recommendedName>
    <alternativeName>
        <fullName evidence="14">Penicillin-binding protein 2</fullName>
        <shortName evidence="14">PBP-2</shortName>
    </alternativeName>
</protein>
<comment type="similarity">
    <text evidence="14">Belongs to the transpeptidase family. MrdA subfamily.</text>
</comment>
<dbReference type="InterPro" id="IPR012338">
    <property type="entry name" value="Beta-lactam/transpept-like"/>
</dbReference>
<feature type="compositionally biased region" description="Polar residues" evidence="15">
    <location>
        <begin position="621"/>
        <end position="630"/>
    </location>
</feature>
<dbReference type="Pfam" id="PF03717">
    <property type="entry name" value="PBP_dimer"/>
    <property type="match status" value="1"/>
</dbReference>
<reference evidence="18 19" key="1">
    <citation type="journal article" date="2023" name="Microorganisms">
        <title>Thiorhodovibrio frisius and Trv. litoralis spp. nov., Two Novel Members from a Clade of Fastidious Purple Sulfur Bacteria That Exhibit Unique Red-Shifted Light-Harvesting Capabilities.</title>
        <authorList>
            <person name="Methner A."/>
            <person name="Kuzyk S.B."/>
            <person name="Petersen J."/>
            <person name="Bauer S."/>
            <person name="Brinkmann H."/>
            <person name="Sichau K."/>
            <person name="Wanner G."/>
            <person name="Wolf J."/>
            <person name="Neumann-Schaal M."/>
            <person name="Henke P."/>
            <person name="Tank M."/>
            <person name="Sproer C."/>
            <person name="Bunk B."/>
            <person name="Overmann J."/>
        </authorList>
    </citation>
    <scope>NUCLEOTIDE SEQUENCE [LARGE SCALE GENOMIC DNA]</scope>
    <source>
        <strain evidence="18 19">DSM 6702</strain>
    </source>
</reference>
<dbReference type="Pfam" id="PF00905">
    <property type="entry name" value="Transpeptidase"/>
    <property type="match status" value="1"/>
</dbReference>
<evidence type="ECO:0000313" key="18">
    <source>
        <dbReference type="EMBL" id="WPL19924.1"/>
    </source>
</evidence>
<dbReference type="PANTHER" id="PTHR30627:SF2">
    <property type="entry name" value="PEPTIDOGLYCAN D,D-TRANSPEPTIDASE MRDA"/>
    <property type="match status" value="1"/>
</dbReference>
<evidence type="ECO:0000259" key="17">
    <source>
        <dbReference type="Pfam" id="PF03717"/>
    </source>
</evidence>
<gene>
    <name evidence="18" type="primary">spoVD</name>
    <name evidence="14" type="synonym">mrdA</name>
    <name evidence="18" type="ORF">Thiowin_05079</name>
</gene>
<keyword evidence="3 14" id="KW-1003">Cell membrane</keyword>
<keyword evidence="7 14" id="KW-0812">Transmembrane</keyword>
<dbReference type="Gene3D" id="3.30.1390.30">
    <property type="entry name" value="Penicillin-binding protein 2a, domain 3"/>
    <property type="match status" value="1"/>
</dbReference>
<keyword evidence="11 14" id="KW-1133">Transmembrane helix</keyword>
<evidence type="ECO:0000259" key="16">
    <source>
        <dbReference type="Pfam" id="PF00905"/>
    </source>
</evidence>
<dbReference type="Proteomes" id="UP001432180">
    <property type="component" value="Chromosome"/>
</dbReference>
<keyword evidence="12 14" id="KW-0472">Membrane</keyword>
<evidence type="ECO:0000256" key="8">
    <source>
        <dbReference type="ARBA" id="ARBA00022801"/>
    </source>
</evidence>
<evidence type="ECO:0000256" key="11">
    <source>
        <dbReference type="ARBA" id="ARBA00022989"/>
    </source>
</evidence>
<comment type="catalytic activity">
    <reaction evidence="14">
        <text>Preferential cleavage: (Ac)2-L-Lys-D-Ala-|-D-Ala. Also transpeptidation of peptidyl-alanyl moieties that are N-acyl substituents of D-alanine.</text>
        <dbReference type="EC" id="3.4.16.4"/>
    </reaction>
</comment>
<evidence type="ECO:0000256" key="14">
    <source>
        <dbReference type="HAMAP-Rule" id="MF_02081"/>
    </source>
</evidence>
<sequence>MVDSRFKNPRGETRLFTGRIVLAGVLVILCLAAVVARLVYLQIYNSDHYRTLSEDNRVRVEPLPPMRGLIYDRNGVLLADNVPAYSLQIIPGQVADLAGTIKALSRIIPISDLDRQRFDRLRRQHRRFDGVPIRLDLSDTERARFAVQSHRFPGVQIHAELLRYYPHSVDTAHVLGYVGRINEEEMQRIDTSAYAGTSHIGKIGLEKAYEDILHGIVGFQQVEVNARGRVLRTLKEQLPTSGKDLVLYLDIALQRDAMAVMEGHRGAIVAIDPNSGGVLAMASAPGFDANLFVDGISVQDYVELRDSIDKPLYNRAVRGQYPPASTIKPFIGLGGLATGSISFSEGKYCGGYFQLPGHGHRYRCWRRGGHGTLNVEDAVVQSCDVYFYRLAHDMGIERVDRFLADFGFGSKTGIDFADELGGLLPTPEWKERVRGQPWYPGETLIIGIGQGAFLVTPLQLAAATAAMANHGTYFQPRMAQAVRDPATGFFQPTKPVSHRIAVDSEAQWQAMVDAMTQVVEGPRGTARRIRSPLIRIAGKTGTAQVFTIGQNERYNEAQVAERMRDHALFIAFAPVEAPQIALAIIVENGRHGSSTAAPMARQLIDSYLLKKPVKPPESRNMPPSDQATGD</sequence>
<keyword evidence="8 14" id="KW-0378">Hydrolase</keyword>
<accession>A0ABZ0SH01</accession>
<dbReference type="EC" id="3.4.16.4" evidence="14"/>
<dbReference type="SUPFAM" id="SSF56519">
    <property type="entry name" value="Penicillin binding protein dimerisation domain"/>
    <property type="match status" value="1"/>
</dbReference>
<name>A0ABZ0SH01_9GAMM</name>
<evidence type="ECO:0000256" key="13">
    <source>
        <dbReference type="ARBA" id="ARBA00023316"/>
    </source>
</evidence>
<evidence type="ECO:0000256" key="4">
    <source>
        <dbReference type="ARBA" id="ARBA00022519"/>
    </source>
</evidence>
<evidence type="ECO:0000256" key="15">
    <source>
        <dbReference type="SAM" id="MobiDB-lite"/>
    </source>
</evidence>
<feature type="active site" description="Acyl-ester intermediate" evidence="14">
    <location>
        <position position="325"/>
    </location>
</feature>
<dbReference type="InterPro" id="IPR017790">
    <property type="entry name" value="Penicillin-binding_protein_2"/>
</dbReference>
<evidence type="ECO:0000256" key="1">
    <source>
        <dbReference type="ARBA" id="ARBA00004167"/>
    </source>
</evidence>
<keyword evidence="19" id="KW-1185">Reference proteome</keyword>
<keyword evidence="13 14" id="KW-0961">Cell wall biogenesis/degradation</keyword>
<keyword evidence="10 14" id="KW-0573">Peptidoglycan synthesis</keyword>
<evidence type="ECO:0000256" key="7">
    <source>
        <dbReference type="ARBA" id="ARBA00022692"/>
    </source>
</evidence>
<dbReference type="InterPro" id="IPR001460">
    <property type="entry name" value="PCN-bd_Tpept"/>
</dbReference>
<proteinExistence type="inferred from homology"/>
<comment type="pathway">
    <text evidence="14">Cell wall biogenesis; peptidoglycan biosynthesis.</text>
</comment>
<feature type="domain" description="Penicillin-binding protein dimerisation" evidence="17">
    <location>
        <begin position="63"/>
        <end position="234"/>
    </location>
</feature>
<feature type="region of interest" description="Disordered" evidence="15">
    <location>
        <begin position="611"/>
        <end position="630"/>
    </location>
</feature>
<evidence type="ECO:0000256" key="2">
    <source>
        <dbReference type="ARBA" id="ARBA00004236"/>
    </source>
</evidence>
<comment type="caution">
    <text evidence="14">Lacks conserved residue(s) required for the propagation of feature annotation.</text>
</comment>